<dbReference type="SUPFAM" id="SSF57997">
    <property type="entry name" value="Tropomyosin"/>
    <property type="match status" value="1"/>
</dbReference>
<dbReference type="InterPro" id="IPR047335">
    <property type="entry name" value="RUFY1-3"/>
</dbReference>
<dbReference type="Proteomes" id="UP000728185">
    <property type="component" value="Unassembled WGS sequence"/>
</dbReference>
<evidence type="ECO:0000256" key="5">
    <source>
        <dbReference type="PROSITE-ProRule" id="PRU00091"/>
    </source>
</evidence>
<feature type="domain" description="RUN" evidence="8">
    <location>
        <begin position="45"/>
        <end position="241"/>
    </location>
</feature>
<dbReference type="PROSITE" id="PS50826">
    <property type="entry name" value="RUN"/>
    <property type="match status" value="1"/>
</dbReference>
<name>A0A8E0VFZ5_9TREM</name>
<dbReference type="InterPro" id="IPR000306">
    <property type="entry name" value="Znf_FYVE"/>
</dbReference>
<dbReference type="Gene3D" id="3.30.40.10">
    <property type="entry name" value="Zinc/RING finger domain, C3HC4 (zinc finger)"/>
    <property type="match status" value="1"/>
</dbReference>
<organism evidence="9 10">
    <name type="scientific">Fasciolopsis buskii</name>
    <dbReference type="NCBI Taxonomy" id="27845"/>
    <lineage>
        <taxon>Eukaryota</taxon>
        <taxon>Metazoa</taxon>
        <taxon>Spiralia</taxon>
        <taxon>Lophotrochozoa</taxon>
        <taxon>Platyhelminthes</taxon>
        <taxon>Trematoda</taxon>
        <taxon>Digenea</taxon>
        <taxon>Plagiorchiida</taxon>
        <taxon>Echinostomata</taxon>
        <taxon>Echinostomatoidea</taxon>
        <taxon>Fasciolidae</taxon>
        <taxon>Fasciolopsis</taxon>
    </lineage>
</organism>
<dbReference type="SMART" id="SM00593">
    <property type="entry name" value="RUN"/>
    <property type="match status" value="1"/>
</dbReference>
<evidence type="ECO:0000313" key="9">
    <source>
        <dbReference type="EMBL" id="KAA0185875.1"/>
    </source>
</evidence>
<evidence type="ECO:0000256" key="1">
    <source>
        <dbReference type="ARBA" id="ARBA00022723"/>
    </source>
</evidence>
<dbReference type="PANTHER" id="PTHR45956:SF6">
    <property type="entry name" value="RUN DOMAIN-CONTAINING PROTEIN"/>
    <property type="match status" value="1"/>
</dbReference>
<evidence type="ECO:0000256" key="4">
    <source>
        <dbReference type="ARBA" id="ARBA00023054"/>
    </source>
</evidence>
<dbReference type="InterPro" id="IPR013083">
    <property type="entry name" value="Znf_RING/FYVE/PHD"/>
</dbReference>
<dbReference type="AlphaFoldDB" id="A0A8E0VFZ5"/>
<dbReference type="InterPro" id="IPR037213">
    <property type="entry name" value="Run_dom_sf"/>
</dbReference>
<dbReference type="Pfam" id="PF01363">
    <property type="entry name" value="FYVE"/>
    <property type="match status" value="1"/>
</dbReference>
<reference evidence="9" key="1">
    <citation type="submission" date="2019-05" db="EMBL/GenBank/DDBJ databases">
        <title>Annotation for the trematode Fasciolopsis buski.</title>
        <authorList>
            <person name="Choi Y.-J."/>
        </authorList>
    </citation>
    <scope>NUCLEOTIDE SEQUENCE</scope>
    <source>
        <strain evidence="9">HT</strain>
        <tissue evidence="9">Whole worm</tissue>
    </source>
</reference>
<dbReference type="Pfam" id="PF02759">
    <property type="entry name" value="RUN"/>
    <property type="match status" value="1"/>
</dbReference>
<evidence type="ECO:0000256" key="6">
    <source>
        <dbReference type="SAM" id="Coils"/>
    </source>
</evidence>
<dbReference type="SMART" id="SM00064">
    <property type="entry name" value="FYVE"/>
    <property type="match status" value="1"/>
</dbReference>
<protein>
    <submittedName>
        <fullName evidence="9">RUN and FYVE domain-containing protein 1</fullName>
    </submittedName>
</protein>
<feature type="coiled-coil region" evidence="6">
    <location>
        <begin position="377"/>
        <end position="526"/>
    </location>
</feature>
<dbReference type="InterPro" id="IPR004012">
    <property type="entry name" value="Run_dom"/>
</dbReference>
<feature type="coiled-coil region" evidence="6">
    <location>
        <begin position="284"/>
        <end position="311"/>
    </location>
</feature>
<proteinExistence type="predicted"/>
<dbReference type="SUPFAM" id="SSF140741">
    <property type="entry name" value="RUN domain-like"/>
    <property type="match status" value="1"/>
</dbReference>
<dbReference type="SUPFAM" id="SSF57903">
    <property type="entry name" value="FYVE/PHD zinc finger"/>
    <property type="match status" value="1"/>
</dbReference>
<gene>
    <name evidence="9" type="ORF">FBUS_05132</name>
</gene>
<dbReference type="PANTHER" id="PTHR45956">
    <property type="entry name" value="RUN AND FYVE DOMAIN-CONTAINING PROTEIN 2-LIKE PROTEIN"/>
    <property type="match status" value="1"/>
</dbReference>
<dbReference type="InterPro" id="IPR011011">
    <property type="entry name" value="Znf_FYVE_PHD"/>
</dbReference>
<keyword evidence="10" id="KW-1185">Reference proteome</keyword>
<dbReference type="GO" id="GO:0008270">
    <property type="term" value="F:zinc ion binding"/>
    <property type="evidence" value="ECO:0007669"/>
    <property type="project" value="UniProtKB-KW"/>
</dbReference>
<comment type="caution">
    <text evidence="9">The sequence shown here is derived from an EMBL/GenBank/DDBJ whole genome shotgun (WGS) entry which is preliminary data.</text>
</comment>
<evidence type="ECO:0000313" key="10">
    <source>
        <dbReference type="Proteomes" id="UP000728185"/>
    </source>
</evidence>
<sequence>MDVERMNLLSVARALIRDVVRITDTQHQAVFGDENFDAIQNENLSHREPIIQALLTVIEHCICHGLRRELRIQDTTFHSTETAPLEMIRNSASALRRAKNQVMQTANSILAIPRSPLNPWPVVLHMEQCHPVADKLSTHVLSLSEVRSGLGKFRVWIRYALMHKELGIYLQRMLDSDLRVTDQKSCSSDNGDSSSNSPVSSVTRHSFYHPGALLLSDEGVVFVGLLVGLTSVDFCFVLKDKLDEFDSGFPGEIYHFGFIDKVSFGRSENNFQFLSSSSASLDERTTLLKQKKYLEDENQKLLRRLQDASVAQIKLSESVHKLSADLTSIKLENQGFKIMLAHLKKTNPSAVNGSSNLVINEPDSPTLKNPPDLESELKQALNQVEEKTALVDSLRDEINALQSRSVQLTRRLSSHEKLLDEKQLLIRQLEGKSKGLSGIMDQMRERVSNLTNEKTSSERVIGQLRMQLEELQQRITKQDEVIQSQKDMCSRLESRLSNQSTELTRLRATETQLSTYKEKIESLESEVLCWRTRCEEQETSLSEMAAVVHSSKIEADSLRESQTVLKEAHWTDDSSISSCVRCHVAFSMSRRKHHCRHCGLIFCHNCSSQTMTLASSAKPVRVCDACHALLLQRYSVK</sequence>
<keyword evidence="4 6" id="KW-0175">Coiled coil</keyword>
<accession>A0A8E0VFZ5</accession>
<evidence type="ECO:0000259" key="7">
    <source>
        <dbReference type="PROSITE" id="PS50178"/>
    </source>
</evidence>
<evidence type="ECO:0000256" key="2">
    <source>
        <dbReference type="ARBA" id="ARBA00022771"/>
    </source>
</evidence>
<evidence type="ECO:0000256" key="3">
    <source>
        <dbReference type="ARBA" id="ARBA00022833"/>
    </source>
</evidence>
<dbReference type="EMBL" id="LUCM01010142">
    <property type="protein sequence ID" value="KAA0185875.1"/>
    <property type="molecule type" value="Genomic_DNA"/>
</dbReference>
<keyword evidence="1" id="KW-0479">Metal-binding</keyword>
<keyword evidence="2 5" id="KW-0863">Zinc-finger</keyword>
<dbReference type="Gene3D" id="1.20.58.900">
    <property type="match status" value="1"/>
</dbReference>
<dbReference type="PROSITE" id="PS50178">
    <property type="entry name" value="ZF_FYVE"/>
    <property type="match status" value="1"/>
</dbReference>
<feature type="domain" description="FYVE-type" evidence="7">
    <location>
        <begin position="573"/>
        <end position="631"/>
    </location>
</feature>
<dbReference type="OrthoDB" id="79871at2759"/>
<dbReference type="CDD" id="cd15721">
    <property type="entry name" value="FYVE_RUFY1_like"/>
    <property type="match status" value="1"/>
</dbReference>
<dbReference type="InterPro" id="IPR017455">
    <property type="entry name" value="Znf_FYVE-rel"/>
</dbReference>
<evidence type="ECO:0000259" key="8">
    <source>
        <dbReference type="PROSITE" id="PS50826"/>
    </source>
</evidence>
<keyword evidence="3" id="KW-0862">Zinc</keyword>